<proteinExistence type="predicted"/>
<name>A0A067MSI0_BOTB1</name>
<evidence type="ECO:0000313" key="3">
    <source>
        <dbReference type="Proteomes" id="UP000027195"/>
    </source>
</evidence>
<evidence type="ECO:0000256" key="1">
    <source>
        <dbReference type="SAM" id="MobiDB-lite"/>
    </source>
</evidence>
<accession>A0A067MSI0</accession>
<dbReference type="AlphaFoldDB" id="A0A067MSI0"/>
<organism evidence="2 3">
    <name type="scientific">Botryobasidium botryosum (strain FD-172 SS1)</name>
    <dbReference type="NCBI Taxonomy" id="930990"/>
    <lineage>
        <taxon>Eukaryota</taxon>
        <taxon>Fungi</taxon>
        <taxon>Dikarya</taxon>
        <taxon>Basidiomycota</taxon>
        <taxon>Agaricomycotina</taxon>
        <taxon>Agaricomycetes</taxon>
        <taxon>Cantharellales</taxon>
        <taxon>Botryobasidiaceae</taxon>
        <taxon>Botryobasidium</taxon>
    </lineage>
</organism>
<gene>
    <name evidence="2" type="ORF">BOTBODRAFT_345071</name>
</gene>
<keyword evidence="3" id="KW-1185">Reference proteome</keyword>
<dbReference type="EMBL" id="KL198037">
    <property type="protein sequence ID" value="KDQ14531.1"/>
    <property type="molecule type" value="Genomic_DNA"/>
</dbReference>
<protein>
    <submittedName>
        <fullName evidence="2">Uncharacterized protein</fullName>
    </submittedName>
</protein>
<feature type="region of interest" description="Disordered" evidence="1">
    <location>
        <begin position="23"/>
        <end position="43"/>
    </location>
</feature>
<reference evidence="3" key="1">
    <citation type="journal article" date="2014" name="Proc. Natl. Acad. Sci. U.S.A.">
        <title>Extensive sampling of basidiomycete genomes demonstrates inadequacy of the white-rot/brown-rot paradigm for wood decay fungi.</title>
        <authorList>
            <person name="Riley R."/>
            <person name="Salamov A.A."/>
            <person name="Brown D.W."/>
            <person name="Nagy L.G."/>
            <person name="Floudas D."/>
            <person name="Held B.W."/>
            <person name="Levasseur A."/>
            <person name="Lombard V."/>
            <person name="Morin E."/>
            <person name="Otillar R."/>
            <person name="Lindquist E.A."/>
            <person name="Sun H."/>
            <person name="LaButti K.M."/>
            <person name="Schmutz J."/>
            <person name="Jabbour D."/>
            <person name="Luo H."/>
            <person name="Baker S.E."/>
            <person name="Pisabarro A.G."/>
            <person name="Walton J.D."/>
            <person name="Blanchette R.A."/>
            <person name="Henrissat B."/>
            <person name="Martin F."/>
            <person name="Cullen D."/>
            <person name="Hibbett D.S."/>
            <person name="Grigoriev I.V."/>
        </authorList>
    </citation>
    <scope>NUCLEOTIDE SEQUENCE [LARGE SCALE GENOMIC DNA]</scope>
    <source>
        <strain evidence="3">FD-172 SS1</strain>
    </source>
</reference>
<dbReference type="InParanoid" id="A0A067MSI0"/>
<sequence length="177" mass="19313">MRISLSATELGGACGEETLCIGPPSGTSDSDGWPAQAARGPSTKRSTDTVAFLNFCSLSLGQFPLAPYTLQIQLHAALKTTELAVMDTPIRARFFHLGFLRVRCLIGYSNIVTPSPCPVFAPRLEISNRKQSRSILYRPRLDTKKLGVRPTFPYPSGRCAGNPKGWVALVNFQLRST</sequence>
<dbReference type="Proteomes" id="UP000027195">
    <property type="component" value="Unassembled WGS sequence"/>
</dbReference>
<dbReference type="HOGENOM" id="CLU_1517639_0_0_1"/>
<evidence type="ECO:0000313" key="2">
    <source>
        <dbReference type="EMBL" id="KDQ14531.1"/>
    </source>
</evidence>